<dbReference type="Pfam" id="PF03321">
    <property type="entry name" value="GH3"/>
    <property type="match status" value="1"/>
</dbReference>
<feature type="chain" id="PRO_5026808133" description="GH3 middle domain-containing protein" evidence="3">
    <location>
        <begin position="25"/>
        <end position="635"/>
    </location>
</feature>
<feature type="signal peptide" evidence="3">
    <location>
        <begin position="1"/>
        <end position="24"/>
    </location>
</feature>
<name>A0A6N2M2B0_SALVM</name>
<dbReference type="InterPro" id="IPR004993">
    <property type="entry name" value="GH3"/>
</dbReference>
<dbReference type="GO" id="GO:0016881">
    <property type="term" value="F:acid-amino acid ligase activity"/>
    <property type="evidence" value="ECO:0007669"/>
    <property type="project" value="TreeGrafter"/>
</dbReference>
<sequence>MASKSQLSLFALVALLAVSGQALAGRQIPNNADVKQPDFLISDSSFLIPGIGRVLIPPTPNFPSSDPHMGTGSYIPGGDDTFPPIPDGGVSTYPRCMNLCNVVARKLGSVKLPSMEARVLHVPVQENNVSDFHDLEKDLSMYVGSFLPLSILHNIRASSPYLLLVSSLASKAPDQLALIITFMEPKYINGSSRIYEHDIIGWFEDVSEKAGQVQTETLRRILELNWGVEYLKKWFGNRNIQDMDATALESLYTSLVPLSSHADLEPYISRIADGDTAPLLTRQPIKLLSLSSGTTEGRQKLVPFTDHSARTTLQIFSLAAAYRSRVYPTREGGRILEFIYSSKQFKTKGGVTAGTATTHYYESEEFKIKQEKTKCFTCSPKEVISGGDYRQSTYCHLLLGLFFCDQVEFITSTFAYSIVQAFREFEVVWREICDDIKKGTLSERISLPKMRKAVLSIISPNPNLASKIEESCEELENQNWVGLITKFWPNSKYVYSIMTGSMQPYLQKLRHYAGGLPLVSADYGSTESWIGANVDPYLPPEDATFAVIPTFSYYEFMPLYRQNQDCGSAIDDFIEDEPVPLSKVKEGQEYDIVLTTFTGLYRCKLGDVVEVTGFHNGTPKCLLHMQEKANFNHKH</sequence>
<dbReference type="AlphaFoldDB" id="A0A6N2M2B0"/>
<accession>A0A6N2M2B0</accession>
<protein>
    <recommendedName>
        <fullName evidence="4">GH3 middle domain-containing protein</fullName>
    </recommendedName>
</protein>
<dbReference type="Pfam" id="PF23571">
    <property type="entry name" value="GH3_M"/>
    <property type="match status" value="1"/>
</dbReference>
<evidence type="ECO:0000256" key="1">
    <source>
        <dbReference type="ARBA" id="ARBA00008068"/>
    </source>
</evidence>
<comment type="similarity">
    <text evidence="1">Belongs to the IAA-amido conjugating enzyme family.</text>
</comment>
<proteinExistence type="inferred from homology"/>
<evidence type="ECO:0000313" key="5">
    <source>
        <dbReference type="EMBL" id="VFU46819.1"/>
    </source>
</evidence>
<evidence type="ECO:0000259" key="4">
    <source>
        <dbReference type="Pfam" id="PF23571"/>
    </source>
</evidence>
<organism evidence="5">
    <name type="scientific">Salix viminalis</name>
    <name type="common">Common osier</name>
    <name type="synonym">Basket willow</name>
    <dbReference type="NCBI Taxonomy" id="40686"/>
    <lineage>
        <taxon>Eukaryota</taxon>
        <taxon>Viridiplantae</taxon>
        <taxon>Streptophyta</taxon>
        <taxon>Embryophyta</taxon>
        <taxon>Tracheophyta</taxon>
        <taxon>Spermatophyta</taxon>
        <taxon>Magnoliopsida</taxon>
        <taxon>eudicotyledons</taxon>
        <taxon>Gunneridae</taxon>
        <taxon>Pentapetalae</taxon>
        <taxon>rosids</taxon>
        <taxon>fabids</taxon>
        <taxon>Malpighiales</taxon>
        <taxon>Salicaceae</taxon>
        <taxon>Saliceae</taxon>
        <taxon>Salix</taxon>
    </lineage>
</organism>
<dbReference type="GO" id="GO:0005737">
    <property type="term" value="C:cytoplasm"/>
    <property type="evidence" value="ECO:0007669"/>
    <property type="project" value="TreeGrafter"/>
</dbReference>
<dbReference type="PANTHER" id="PTHR31901">
    <property type="entry name" value="GH3 DOMAIN-CONTAINING PROTEIN"/>
    <property type="match status" value="1"/>
</dbReference>
<dbReference type="InterPro" id="IPR055377">
    <property type="entry name" value="GH3_M"/>
</dbReference>
<reference evidence="5" key="1">
    <citation type="submission" date="2019-03" db="EMBL/GenBank/DDBJ databases">
        <authorList>
            <person name="Mank J."/>
            <person name="Almeida P."/>
        </authorList>
    </citation>
    <scope>NUCLEOTIDE SEQUENCE</scope>
    <source>
        <strain evidence="5">78183</strain>
    </source>
</reference>
<keyword evidence="3" id="KW-0732">Signal</keyword>
<evidence type="ECO:0000256" key="3">
    <source>
        <dbReference type="SAM" id="SignalP"/>
    </source>
</evidence>
<evidence type="ECO:0000256" key="2">
    <source>
        <dbReference type="ARBA" id="ARBA00022598"/>
    </source>
</evidence>
<feature type="domain" description="GH3 middle" evidence="4">
    <location>
        <begin position="546"/>
        <end position="620"/>
    </location>
</feature>
<keyword evidence="2" id="KW-0436">Ligase</keyword>
<gene>
    <name evidence="5" type="ORF">SVIM_LOCUS298448</name>
</gene>
<dbReference type="EMBL" id="CAADRP010001652">
    <property type="protein sequence ID" value="VFU46819.1"/>
    <property type="molecule type" value="Genomic_DNA"/>
</dbReference>
<dbReference type="PANTHER" id="PTHR31901:SF48">
    <property type="entry name" value="INDOLE-3-ACETIC ACID-AMIDO SYNTHETASE GH3.10"/>
    <property type="match status" value="1"/>
</dbReference>